<feature type="region of interest" description="Disordered" evidence="1">
    <location>
        <begin position="426"/>
        <end position="455"/>
    </location>
</feature>
<keyword evidence="2" id="KW-1133">Transmembrane helix</keyword>
<keyword evidence="2" id="KW-0812">Transmembrane</keyword>
<organism evidence="3 4">
    <name type="scientific">Puccinia graminis f. sp. tritici</name>
    <dbReference type="NCBI Taxonomy" id="56615"/>
    <lineage>
        <taxon>Eukaryota</taxon>
        <taxon>Fungi</taxon>
        <taxon>Dikarya</taxon>
        <taxon>Basidiomycota</taxon>
        <taxon>Pucciniomycotina</taxon>
        <taxon>Pucciniomycetes</taxon>
        <taxon>Pucciniales</taxon>
        <taxon>Pucciniaceae</taxon>
        <taxon>Puccinia</taxon>
    </lineage>
</organism>
<dbReference type="OrthoDB" id="3227170at2759"/>
<gene>
    <name evidence="3" type="ORF">PGT21_032599</name>
</gene>
<feature type="transmembrane region" description="Helical" evidence="2">
    <location>
        <begin position="26"/>
        <end position="47"/>
    </location>
</feature>
<sequence>MAIEKLPSMLCLDEYPLMKTYRNRRLPVTILLASILVFSGLIIFNVITQGKSDKYRTFISLKFLNEQSRLHGKSTSGVIYRCEAATVRMGDNVFMVLQKEPSEEASFEALTSQDSPGAFQWTVYEIVIADQAGVGKGTEFRYDGQKLYCTIAYVKTIYQFLHHNYIYSICGKCTYVDGATQREIRMTLCTSYDHSTANMPTAAWKGQDKIRHYVFELLEKMYPSLSIPPGTMPLSVYPPDYSEAQENLYRNQEIRRRDVSQLTIWLGDVTFIPAANLSDETTKLSPDVIEPPRGRILLGNMTEPGSYFEAFKKTDEISSGFQISVMGIGEVRPFRSHDYNLTSIPLVLAQMFNYSYSINGLMMNLAAADLNHKEIGTHYLCNATRREWLPFEKVFSTTAGNSLGAFGICFSMMVAIARRLDNLPKARQGATRRSDSSETLDLEEGEDHPLKKASE</sequence>
<evidence type="ECO:0000313" key="3">
    <source>
        <dbReference type="EMBL" id="KAA1118157.1"/>
    </source>
</evidence>
<keyword evidence="2" id="KW-0472">Membrane</keyword>
<reference evidence="3 4" key="1">
    <citation type="submission" date="2019-05" db="EMBL/GenBank/DDBJ databases">
        <title>Emergence of the Ug99 lineage of the wheat stem rust pathogen through somatic hybridization.</title>
        <authorList>
            <person name="Li F."/>
            <person name="Upadhyaya N.M."/>
            <person name="Sperschneider J."/>
            <person name="Matny O."/>
            <person name="Nguyen-Phuc H."/>
            <person name="Mago R."/>
            <person name="Raley C."/>
            <person name="Miller M.E."/>
            <person name="Silverstein K.A.T."/>
            <person name="Henningsen E."/>
            <person name="Hirsch C.D."/>
            <person name="Visser B."/>
            <person name="Pretorius Z.A."/>
            <person name="Steffenson B.J."/>
            <person name="Schwessinger B."/>
            <person name="Dodds P.N."/>
            <person name="Figueroa M."/>
        </authorList>
    </citation>
    <scope>NUCLEOTIDE SEQUENCE [LARGE SCALE GENOMIC DNA]</scope>
    <source>
        <strain evidence="3">21-0</strain>
    </source>
</reference>
<evidence type="ECO:0000256" key="1">
    <source>
        <dbReference type="SAM" id="MobiDB-lite"/>
    </source>
</evidence>
<protein>
    <submittedName>
        <fullName evidence="3">Uncharacterized protein</fullName>
    </submittedName>
</protein>
<dbReference type="Proteomes" id="UP000324748">
    <property type="component" value="Unassembled WGS sequence"/>
</dbReference>
<evidence type="ECO:0000256" key="2">
    <source>
        <dbReference type="SAM" id="Phobius"/>
    </source>
</evidence>
<accession>A0A5B0QXV0</accession>
<keyword evidence="4" id="KW-1185">Reference proteome</keyword>
<comment type="caution">
    <text evidence="3">The sequence shown here is derived from an EMBL/GenBank/DDBJ whole genome shotgun (WGS) entry which is preliminary data.</text>
</comment>
<proteinExistence type="predicted"/>
<evidence type="ECO:0000313" key="4">
    <source>
        <dbReference type="Proteomes" id="UP000324748"/>
    </source>
</evidence>
<name>A0A5B0QXV0_PUCGR</name>
<dbReference type="EMBL" id="VSWC01000002">
    <property type="protein sequence ID" value="KAA1118157.1"/>
    <property type="molecule type" value="Genomic_DNA"/>
</dbReference>
<dbReference type="AlphaFoldDB" id="A0A5B0QXV0"/>